<evidence type="ECO:0000313" key="2">
    <source>
        <dbReference type="EMBL" id="GBG79674.1"/>
    </source>
</evidence>
<dbReference type="Proteomes" id="UP000265515">
    <property type="component" value="Unassembled WGS sequence"/>
</dbReference>
<organism evidence="2 3">
    <name type="scientific">Chara braunii</name>
    <name type="common">Braun's stonewort</name>
    <dbReference type="NCBI Taxonomy" id="69332"/>
    <lineage>
        <taxon>Eukaryota</taxon>
        <taxon>Viridiplantae</taxon>
        <taxon>Streptophyta</taxon>
        <taxon>Charophyceae</taxon>
        <taxon>Charales</taxon>
        <taxon>Characeae</taxon>
        <taxon>Chara</taxon>
    </lineage>
</organism>
<proteinExistence type="predicted"/>
<sequence length="197" mass="20883">MSPRPDNGRAWGGPGSNRMREAEEEGFARGGGVVARGVGAWKRGGGGHMVVVQGGGGGRKTMCEGEVKIVQGRAGGCAEVVWRLEEVGGLGGGRASGMRRSEERRRRSSKEEELLVEARRGVGEGLARGRRRSEDDVEGGSAGWARKGRRSREGKEVAQRGGGGRGTGRSGTGRSRLHDGEERLQKVVREGEGRRGP</sequence>
<name>A0A388LBK7_CHABU</name>
<feature type="region of interest" description="Disordered" evidence="1">
    <location>
        <begin position="89"/>
        <end position="197"/>
    </location>
</feature>
<evidence type="ECO:0000313" key="3">
    <source>
        <dbReference type="Proteomes" id="UP000265515"/>
    </source>
</evidence>
<feature type="region of interest" description="Disordered" evidence="1">
    <location>
        <begin position="1"/>
        <end position="27"/>
    </location>
</feature>
<comment type="caution">
    <text evidence="2">The sequence shown here is derived from an EMBL/GenBank/DDBJ whole genome shotgun (WGS) entry which is preliminary data.</text>
</comment>
<accession>A0A388LBK7</accession>
<dbReference type="EMBL" id="BFEA01000325">
    <property type="protein sequence ID" value="GBG79674.1"/>
    <property type="molecule type" value="Genomic_DNA"/>
</dbReference>
<gene>
    <name evidence="2" type="ORF">CBR_g29939</name>
</gene>
<reference evidence="2 3" key="1">
    <citation type="journal article" date="2018" name="Cell">
        <title>The Chara Genome: Secondary Complexity and Implications for Plant Terrestrialization.</title>
        <authorList>
            <person name="Nishiyama T."/>
            <person name="Sakayama H."/>
            <person name="Vries J.D."/>
            <person name="Buschmann H."/>
            <person name="Saint-Marcoux D."/>
            <person name="Ullrich K.K."/>
            <person name="Haas F.B."/>
            <person name="Vanderstraeten L."/>
            <person name="Becker D."/>
            <person name="Lang D."/>
            <person name="Vosolsobe S."/>
            <person name="Rombauts S."/>
            <person name="Wilhelmsson P.K.I."/>
            <person name="Janitza P."/>
            <person name="Kern R."/>
            <person name="Heyl A."/>
            <person name="Rumpler F."/>
            <person name="Villalobos L.I.A.C."/>
            <person name="Clay J.M."/>
            <person name="Skokan R."/>
            <person name="Toyoda A."/>
            <person name="Suzuki Y."/>
            <person name="Kagoshima H."/>
            <person name="Schijlen E."/>
            <person name="Tajeshwar N."/>
            <person name="Catarino B."/>
            <person name="Hetherington A.J."/>
            <person name="Saltykova A."/>
            <person name="Bonnot C."/>
            <person name="Breuninger H."/>
            <person name="Symeonidi A."/>
            <person name="Radhakrishnan G.V."/>
            <person name="Van Nieuwerburgh F."/>
            <person name="Deforce D."/>
            <person name="Chang C."/>
            <person name="Karol K.G."/>
            <person name="Hedrich R."/>
            <person name="Ulvskov P."/>
            <person name="Glockner G."/>
            <person name="Delwiche C.F."/>
            <person name="Petrasek J."/>
            <person name="Van de Peer Y."/>
            <person name="Friml J."/>
            <person name="Beilby M."/>
            <person name="Dolan L."/>
            <person name="Kohara Y."/>
            <person name="Sugano S."/>
            <person name="Fujiyama A."/>
            <person name="Delaux P.-M."/>
            <person name="Quint M."/>
            <person name="TheiBen G."/>
            <person name="Hagemann M."/>
            <person name="Harholt J."/>
            <person name="Dunand C."/>
            <person name="Zachgo S."/>
            <person name="Langdale J."/>
            <person name="Maumus F."/>
            <person name="Straeten D.V.D."/>
            <person name="Gould S.B."/>
            <person name="Rensing S.A."/>
        </authorList>
    </citation>
    <scope>NUCLEOTIDE SEQUENCE [LARGE SCALE GENOMIC DNA]</scope>
    <source>
        <strain evidence="2 3">S276</strain>
    </source>
</reference>
<feature type="compositionally biased region" description="Gly residues" evidence="1">
    <location>
        <begin position="160"/>
        <end position="171"/>
    </location>
</feature>
<feature type="compositionally biased region" description="Basic and acidic residues" evidence="1">
    <location>
        <begin position="176"/>
        <end position="197"/>
    </location>
</feature>
<protein>
    <submittedName>
        <fullName evidence="2">Uncharacterized protein</fullName>
    </submittedName>
</protein>
<feature type="compositionally biased region" description="Basic and acidic residues" evidence="1">
    <location>
        <begin position="99"/>
        <end position="122"/>
    </location>
</feature>
<dbReference type="Gramene" id="GBG79674">
    <property type="protein sequence ID" value="GBG79674"/>
    <property type="gene ID" value="CBR_g29939"/>
</dbReference>
<evidence type="ECO:0000256" key="1">
    <source>
        <dbReference type="SAM" id="MobiDB-lite"/>
    </source>
</evidence>
<dbReference type="AlphaFoldDB" id="A0A388LBK7"/>
<keyword evidence="3" id="KW-1185">Reference proteome</keyword>